<protein>
    <submittedName>
        <fullName evidence="3">Uncharacterized protein DUF1524</fullName>
    </submittedName>
</protein>
<evidence type="ECO:0000313" key="4">
    <source>
        <dbReference type="Proteomes" id="UP000295444"/>
    </source>
</evidence>
<proteinExistence type="predicted"/>
<dbReference type="AlphaFoldDB" id="A0A4R6S1G1"/>
<dbReference type="PANTHER" id="PTHR24094:SF15">
    <property type="entry name" value="AMP-DEPENDENT SYNTHETASE_LIGASE DOMAIN-CONTAINING PROTEIN-RELATED"/>
    <property type="match status" value="1"/>
</dbReference>
<dbReference type="OrthoDB" id="5196645at2"/>
<keyword evidence="4" id="KW-1185">Reference proteome</keyword>
<evidence type="ECO:0000259" key="2">
    <source>
        <dbReference type="Pfam" id="PF07510"/>
    </source>
</evidence>
<evidence type="ECO:0000313" key="3">
    <source>
        <dbReference type="EMBL" id="TDP92817.1"/>
    </source>
</evidence>
<name>A0A4R6S1G1_LABRH</name>
<feature type="domain" description="GmrSD restriction endonucleases C-terminal" evidence="2">
    <location>
        <begin position="125"/>
        <end position="226"/>
    </location>
</feature>
<dbReference type="Proteomes" id="UP000295444">
    <property type="component" value="Unassembled WGS sequence"/>
</dbReference>
<gene>
    <name evidence="3" type="ORF">EV186_10732</name>
</gene>
<dbReference type="PANTHER" id="PTHR24094">
    <property type="entry name" value="SECRETED PROTEIN"/>
    <property type="match status" value="1"/>
</dbReference>
<dbReference type="InterPro" id="IPR011089">
    <property type="entry name" value="GmrSD_C"/>
</dbReference>
<evidence type="ECO:0000256" key="1">
    <source>
        <dbReference type="SAM" id="SignalP"/>
    </source>
</evidence>
<sequence length="231" mass="24596">MSGASGLARFCLAALAACALATVSAGCDPVDVGPAQGDGSVSAGSSDLPAPRSDEAAQLLAGLTVRVADTGAHYKRADWGDWEYDPGTKCNTREQVLRRDGHGIKTDSQCRSTCPEGAQACWTSLYDGVAVTSASKLQIDHVVPVSEAAHSGARPWSKAQREAFYNDTDNLVAVSVHSNESKGDRDPAVWRPPAHDAWCLYARAYIHVKAKYKLTIDQAEHDALVSMLHTC</sequence>
<dbReference type="Pfam" id="PF07510">
    <property type="entry name" value="GmrSD_C"/>
    <property type="match status" value="1"/>
</dbReference>
<reference evidence="3 4" key="1">
    <citation type="submission" date="2019-03" db="EMBL/GenBank/DDBJ databases">
        <title>Genomic Encyclopedia of Type Strains, Phase IV (KMG-IV): sequencing the most valuable type-strain genomes for metagenomic binning, comparative biology and taxonomic classification.</title>
        <authorList>
            <person name="Goeker M."/>
        </authorList>
    </citation>
    <scope>NUCLEOTIDE SEQUENCE [LARGE SCALE GENOMIC DNA]</scope>
    <source>
        <strain evidence="3 4">DSM 45361</strain>
    </source>
</reference>
<organism evidence="3 4">
    <name type="scientific">Labedaea rhizosphaerae</name>
    <dbReference type="NCBI Taxonomy" id="598644"/>
    <lineage>
        <taxon>Bacteria</taxon>
        <taxon>Bacillati</taxon>
        <taxon>Actinomycetota</taxon>
        <taxon>Actinomycetes</taxon>
        <taxon>Pseudonocardiales</taxon>
        <taxon>Pseudonocardiaceae</taxon>
        <taxon>Labedaea</taxon>
    </lineage>
</organism>
<dbReference type="Gene3D" id="1.10.30.50">
    <property type="match status" value="1"/>
</dbReference>
<keyword evidence="1" id="KW-0732">Signal</keyword>
<feature type="chain" id="PRO_5039127100" evidence="1">
    <location>
        <begin position="22"/>
        <end position="231"/>
    </location>
</feature>
<comment type="caution">
    <text evidence="3">The sequence shown here is derived from an EMBL/GenBank/DDBJ whole genome shotgun (WGS) entry which is preliminary data.</text>
</comment>
<dbReference type="EMBL" id="SNXZ01000007">
    <property type="protein sequence ID" value="TDP92817.1"/>
    <property type="molecule type" value="Genomic_DNA"/>
</dbReference>
<feature type="signal peptide" evidence="1">
    <location>
        <begin position="1"/>
        <end position="21"/>
    </location>
</feature>
<accession>A0A4R6S1G1</accession>
<dbReference type="RefSeq" id="WP_133853172.1">
    <property type="nucleotide sequence ID" value="NZ_SNXZ01000007.1"/>
</dbReference>